<protein>
    <recommendedName>
        <fullName evidence="6">pullulanase</fullName>
        <ecNumber evidence="6">3.2.1.41</ecNumber>
    </recommendedName>
    <alternativeName>
        <fullName evidence="7">Alpha-dextrin endo-1,6-alpha-glucosidase</fullName>
    </alternativeName>
    <alternativeName>
        <fullName evidence="8">Pullulan 6-glucanohydrolase</fullName>
    </alternativeName>
</protein>
<dbReference type="InterPro" id="IPR014755">
    <property type="entry name" value="Cu-Rt/internalin_Ig-like"/>
</dbReference>
<dbReference type="EC" id="3.2.1.41" evidence="6"/>
<evidence type="ECO:0000256" key="4">
    <source>
        <dbReference type="ARBA" id="ARBA00023295"/>
    </source>
</evidence>
<dbReference type="CDD" id="cd02860">
    <property type="entry name" value="E_set_Pullulanase"/>
    <property type="match status" value="1"/>
</dbReference>
<dbReference type="InterPro" id="IPR011838">
    <property type="entry name" value="Pullulan_Gpos"/>
</dbReference>
<dbReference type="InterPro" id="IPR013780">
    <property type="entry name" value="Glyco_hydro_b"/>
</dbReference>
<dbReference type="SUPFAM" id="SSF49452">
    <property type="entry name" value="Starch-binding domain-like"/>
    <property type="match status" value="2"/>
</dbReference>
<dbReference type="SUPFAM" id="SSF51445">
    <property type="entry name" value="(Trans)glycosidases"/>
    <property type="match status" value="1"/>
</dbReference>
<dbReference type="InterPro" id="IPR004193">
    <property type="entry name" value="Glyco_hydro_13_N"/>
</dbReference>
<dbReference type="Gene3D" id="2.60.40.1220">
    <property type="match status" value="1"/>
</dbReference>
<dbReference type="AlphaFoldDB" id="A0A4Z0W2Q1"/>
<keyword evidence="4 10" id="KW-0326">Glycosidase</keyword>
<dbReference type="Pfam" id="PF00128">
    <property type="entry name" value="Alpha-amylase"/>
    <property type="match status" value="1"/>
</dbReference>
<dbReference type="Pfam" id="PF03714">
    <property type="entry name" value="PUD"/>
    <property type="match status" value="2"/>
</dbReference>
<comment type="catalytic activity">
    <reaction evidence="5">
        <text>Hydrolysis of (1-&gt;6)-alpha-D-glucosidic linkages in pullulan, amylopectin and glycogen, and in the alpha- and beta-limit dextrins of amylopectin and glycogen.</text>
        <dbReference type="EC" id="3.2.1.41"/>
    </reaction>
</comment>
<keyword evidence="2" id="KW-0732">Signal</keyword>
<sequence length="1006" mass="113598">MVAIVGFFGTSAFAANEEIPENTMRIHYQRDNGDYENWGLWIWNDTTWSSESGWPDGMEITGYDDYGAYWDVPLKEGAANLGFLMVNQETETKDGGDKVFNFTVQTNELWTEEGSDEIMTSAPANIPNNTLRVHYQRKNGDYENWGLWIWNDTTWSSESGWPDGMEITGYDDFGAYWDVPLKEGAANLGFLMVNQKTQVKDGEEDKGFTMLDEYNQVYVFEGDSKVYISENKDTATGLLNGEIVSRDKVLLNFTSTQELDSAELRIGDSEGKRVDVESINVVSETSAEVVADLNLDKVPLKVTYGNKEVDVSTGWRLIDNMYSYDGELGADYFAGGVTLRLWAPKASKVVAHFYDKYDQSREIGAIELEFNKRTGVWEKWVSPYDLGLLDVKGYYYQYAVTNNGVTRRVLDPYAKSMAAFTVNTAGQGGEEYFVNGETVNDNVGKAAIVEPKTIGPKLEYADIEGFNKKEDAIIWEIHVRDFTSDPSIEGDLDSRWGTYNAFKDKLEYIKSLGVTHVQILPVMAWYYGDETAMGERELDYSAQNNSYNWGYDPHSYFSPDGAYSENPEDPEARIRELKSMIDAIHDAGMGVILDVVYTHMAKASFLNDIAPGYYFFQDANGNFVGDFGNNLATTHKMSEKLMIDSVKYWFKEYKIDGMRWDMMGDATADSVQKAYNEAKKLNPNVLFVGEGWRTFKGHVENPNLLPASQDWMDQTNAVAVFSDEIRNEMKSGFGIEGQPRFITGGARPIELIFNNIIAKPTNVTEDDPGDILQYIAAHDNMTLHDVIAQSIKKDPDIHEEEIQKRIRLGNSVILTSQGISFLHAGQEYGRTKQWRTDGKPEQKFHTLENSEGELFEYPYFVHDSYDSSDAINMFEWEKVTEEGMHKETMEFTKGLIALRKSTDAFRLGTEELVSSNVQLIKSEDIKEEDFVIGYHVKSTDGEEYVVFINADSKERKVETDMNLASGTILVDSDEAGTEEVSEVSGVTIDGNTIILEELTPTVIKIK</sequence>
<evidence type="ECO:0000259" key="9">
    <source>
        <dbReference type="SMART" id="SM00642"/>
    </source>
</evidence>
<dbReference type="InterPro" id="IPR005323">
    <property type="entry name" value="CBM41_pullulanase"/>
</dbReference>
<evidence type="ECO:0000256" key="7">
    <source>
        <dbReference type="ARBA" id="ARBA00029618"/>
    </source>
</evidence>
<dbReference type="Gene3D" id="2.60.40.1110">
    <property type="match status" value="2"/>
</dbReference>
<evidence type="ECO:0000313" key="10">
    <source>
        <dbReference type="EMBL" id="TGG89323.1"/>
    </source>
</evidence>
<evidence type="ECO:0000256" key="2">
    <source>
        <dbReference type="ARBA" id="ARBA00022729"/>
    </source>
</evidence>
<evidence type="ECO:0000256" key="3">
    <source>
        <dbReference type="ARBA" id="ARBA00022801"/>
    </source>
</evidence>
<dbReference type="GO" id="GO:0005975">
    <property type="term" value="P:carbohydrate metabolic process"/>
    <property type="evidence" value="ECO:0007669"/>
    <property type="project" value="InterPro"/>
</dbReference>
<feature type="domain" description="Glycosyl hydrolase family 13 catalytic" evidence="9">
    <location>
        <begin position="476"/>
        <end position="899"/>
    </location>
</feature>
<name>A0A4Z0W2Q1_9BACT</name>
<dbReference type="SUPFAM" id="SSF81296">
    <property type="entry name" value="E set domains"/>
    <property type="match status" value="1"/>
</dbReference>
<dbReference type="EMBL" id="SRME01000001">
    <property type="protein sequence ID" value="TGG89323.1"/>
    <property type="molecule type" value="Genomic_DNA"/>
</dbReference>
<evidence type="ECO:0000256" key="8">
    <source>
        <dbReference type="ARBA" id="ARBA00031076"/>
    </source>
</evidence>
<dbReference type="Gene3D" id="2.60.40.10">
    <property type="entry name" value="Immunoglobulins"/>
    <property type="match status" value="1"/>
</dbReference>
<dbReference type="Gene3D" id="2.60.40.1180">
    <property type="entry name" value="Golgi alpha-mannosidase II"/>
    <property type="match status" value="1"/>
</dbReference>
<dbReference type="Pfam" id="PF18033">
    <property type="entry name" value="SpuA_C"/>
    <property type="match status" value="1"/>
</dbReference>
<dbReference type="GO" id="GO:0051060">
    <property type="term" value="F:pullulanase activity"/>
    <property type="evidence" value="ECO:0007669"/>
    <property type="project" value="UniProtKB-EC"/>
</dbReference>
<keyword evidence="3 10" id="KW-0378">Hydrolase</keyword>
<accession>A0A4Z0W2Q1</accession>
<evidence type="ECO:0000256" key="6">
    <source>
        <dbReference type="ARBA" id="ARBA00024062"/>
    </source>
</evidence>
<dbReference type="InterPro" id="IPR014756">
    <property type="entry name" value="Ig_E-set"/>
</dbReference>
<gene>
    <name evidence="10" type="ORF">E4650_00155</name>
</gene>
<organism evidence="10 11">
    <name type="scientific">Geotoga petraea</name>
    <dbReference type="NCBI Taxonomy" id="28234"/>
    <lineage>
        <taxon>Bacteria</taxon>
        <taxon>Thermotogati</taxon>
        <taxon>Thermotogota</taxon>
        <taxon>Thermotogae</taxon>
        <taxon>Petrotogales</taxon>
        <taxon>Petrotogaceae</taxon>
        <taxon>Geotoga</taxon>
    </lineage>
</organism>
<evidence type="ECO:0000313" key="11">
    <source>
        <dbReference type="Proteomes" id="UP000297288"/>
    </source>
</evidence>
<dbReference type="InterPro" id="IPR013783">
    <property type="entry name" value="Ig-like_fold"/>
</dbReference>
<proteinExistence type="inferred from homology"/>
<dbReference type="OrthoDB" id="9761875at2"/>
<dbReference type="InterPro" id="IPR013784">
    <property type="entry name" value="Carb-bd-like_fold"/>
</dbReference>
<dbReference type="CDD" id="cd11341">
    <property type="entry name" value="AmyAc_Pullulanase_LD-like"/>
    <property type="match status" value="1"/>
</dbReference>
<dbReference type="InterPro" id="IPR006047">
    <property type="entry name" value="GH13_cat_dom"/>
</dbReference>
<evidence type="ECO:0000256" key="1">
    <source>
        <dbReference type="ARBA" id="ARBA00008061"/>
    </source>
</evidence>
<dbReference type="SMART" id="SM00642">
    <property type="entry name" value="Aamy"/>
    <property type="match status" value="1"/>
</dbReference>
<dbReference type="Proteomes" id="UP000297288">
    <property type="component" value="Unassembled WGS sequence"/>
</dbReference>
<dbReference type="Pfam" id="PF02922">
    <property type="entry name" value="CBM_48"/>
    <property type="match status" value="1"/>
</dbReference>
<dbReference type="Gene3D" id="3.20.20.80">
    <property type="entry name" value="Glycosidases"/>
    <property type="match status" value="1"/>
</dbReference>
<dbReference type="CDD" id="cd10315">
    <property type="entry name" value="CBM41_pullulanase"/>
    <property type="match status" value="2"/>
</dbReference>
<comment type="similarity">
    <text evidence="1">Belongs to the glycosyl hydrolase 13 family.</text>
</comment>
<evidence type="ECO:0000256" key="5">
    <source>
        <dbReference type="ARBA" id="ARBA00023965"/>
    </source>
</evidence>
<dbReference type="InterPro" id="IPR017853">
    <property type="entry name" value="GH"/>
</dbReference>
<dbReference type="NCBIfam" id="TIGR02102">
    <property type="entry name" value="pullulan_Gpos"/>
    <property type="match status" value="1"/>
</dbReference>
<dbReference type="PANTHER" id="PTHR43002">
    <property type="entry name" value="GLYCOGEN DEBRANCHING ENZYME"/>
    <property type="match status" value="1"/>
</dbReference>
<reference evidence="10 11" key="1">
    <citation type="submission" date="2019-04" db="EMBL/GenBank/DDBJ databases">
        <title>Draft genome sequence data and analysis of a Fermenting Bacterium, Geotoga petraea strain HO-Geo1, isolated from heavy-oil petroleum reservoir in Russia.</title>
        <authorList>
            <person name="Grouzdev D.S."/>
            <person name="Semenova E.M."/>
            <person name="Sokolova D.S."/>
            <person name="Tourova T.P."/>
            <person name="Poltaraus A.B."/>
            <person name="Nazina T.N."/>
        </authorList>
    </citation>
    <scope>NUCLEOTIDE SEQUENCE [LARGE SCALE GENOMIC DNA]</scope>
    <source>
        <strain evidence="10 11">HO-Geo1</strain>
    </source>
</reference>
<dbReference type="InterPro" id="IPR040806">
    <property type="entry name" value="SpuA_C"/>
</dbReference>
<comment type="caution">
    <text evidence="10">The sequence shown here is derived from an EMBL/GenBank/DDBJ whole genome shotgun (WGS) entry which is preliminary data.</text>
</comment>
<dbReference type="GO" id="GO:0030246">
    <property type="term" value="F:carbohydrate binding"/>
    <property type="evidence" value="ECO:0007669"/>
    <property type="project" value="InterPro"/>
</dbReference>